<dbReference type="SMART" id="SM00738">
    <property type="entry name" value="NGN"/>
    <property type="match status" value="1"/>
</dbReference>
<dbReference type="NCBIfam" id="TIGR00405">
    <property type="entry name" value="KOW_elon_Spt5"/>
    <property type="match status" value="1"/>
</dbReference>
<gene>
    <name evidence="4" type="primary">spt5</name>
    <name evidence="8" type="ORF">ENO36_00920</name>
</gene>
<dbReference type="InterPro" id="IPR008991">
    <property type="entry name" value="Translation_prot_SH3-like_sf"/>
</dbReference>
<evidence type="ECO:0000259" key="6">
    <source>
        <dbReference type="SMART" id="SM00738"/>
    </source>
</evidence>
<organism evidence="8">
    <name type="scientific">Fervidicoccus fontis</name>
    <dbReference type="NCBI Taxonomy" id="683846"/>
    <lineage>
        <taxon>Archaea</taxon>
        <taxon>Thermoproteota</taxon>
        <taxon>Thermoprotei</taxon>
        <taxon>Fervidicoccales</taxon>
        <taxon>Fervidicoccaceae</taxon>
        <taxon>Fervidicoccus</taxon>
    </lineage>
</organism>
<sequence>MSEEEYREKKPKSLFFLVKTTARQEQNVAALVERKVKTQALDIYSIIVHPELKGYLILESPKSSVVDLAIRDLPNIRRRVQGTMSLEDVERIIKPKEVIEGLNPGDMVEVIAGPFQGIKAQVIQVDKERRELVLNILESAYPLKVTVSGDYVKPIKKGS</sequence>
<dbReference type="SUPFAM" id="SSF50104">
    <property type="entry name" value="Translation proteins SH3-like domain"/>
    <property type="match status" value="1"/>
</dbReference>
<dbReference type="Pfam" id="PF00467">
    <property type="entry name" value="KOW"/>
    <property type="match status" value="1"/>
</dbReference>
<dbReference type="GO" id="GO:0003746">
    <property type="term" value="F:translation elongation factor activity"/>
    <property type="evidence" value="ECO:0007669"/>
    <property type="project" value="UniProtKB-KW"/>
</dbReference>
<evidence type="ECO:0000256" key="5">
    <source>
        <dbReference type="NCBIfam" id="TIGR00405"/>
    </source>
</evidence>
<evidence type="ECO:0000256" key="1">
    <source>
        <dbReference type="ARBA" id="ARBA00006956"/>
    </source>
</evidence>
<dbReference type="GO" id="GO:0006355">
    <property type="term" value="P:regulation of DNA-templated transcription"/>
    <property type="evidence" value="ECO:0007669"/>
    <property type="project" value="UniProtKB-UniRule"/>
</dbReference>
<dbReference type="InterPro" id="IPR006645">
    <property type="entry name" value="NGN-like_dom"/>
</dbReference>
<keyword evidence="8" id="KW-0648">Protein biosynthesis</keyword>
<reference evidence="8" key="1">
    <citation type="journal article" date="2020" name="mSystems">
        <title>Genome- and Community-Level Interaction Insights into Carbon Utilization and Element Cycling Functions of Hydrothermarchaeota in Hydrothermal Sediment.</title>
        <authorList>
            <person name="Zhou Z."/>
            <person name="Liu Y."/>
            <person name="Xu W."/>
            <person name="Pan J."/>
            <person name="Luo Z.H."/>
            <person name="Li M."/>
        </authorList>
    </citation>
    <scope>NUCLEOTIDE SEQUENCE [LARGE SCALE GENOMIC DNA]</scope>
    <source>
        <strain evidence="8">SpSt-1259</strain>
    </source>
</reference>
<dbReference type="InterPro" id="IPR036735">
    <property type="entry name" value="NGN_dom_sf"/>
</dbReference>
<dbReference type="GO" id="GO:0006354">
    <property type="term" value="P:DNA-templated transcription elongation"/>
    <property type="evidence" value="ECO:0007669"/>
    <property type="project" value="InterPro"/>
</dbReference>
<comment type="function">
    <text evidence="4">Stimulates transcription elongation.</text>
</comment>
<dbReference type="HAMAP" id="MF_00950">
    <property type="entry name" value="Spt5_arch"/>
    <property type="match status" value="1"/>
</dbReference>
<keyword evidence="3 4" id="KW-0804">Transcription</keyword>
<feature type="domain" description="NusG-like N-terminal" evidence="6">
    <location>
        <begin position="12"/>
        <end position="96"/>
    </location>
</feature>
<dbReference type="Pfam" id="PF03439">
    <property type="entry name" value="Spt5-NGN"/>
    <property type="match status" value="1"/>
</dbReference>
<dbReference type="InterPro" id="IPR005100">
    <property type="entry name" value="NGN-domain"/>
</dbReference>
<dbReference type="InterPro" id="IPR011590">
    <property type="entry name" value="Spt5_arc"/>
</dbReference>
<dbReference type="CDD" id="cd09887">
    <property type="entry name" value="NGN_Arch"/>
    <property type="match status" value="1"/>
</dbReference>
<evidence type="ECO:0000256" key="4">
    <source>
        <dbReference type="HAMAP-Rule" id="MF_00950"/>
    </source>
</evidence>
<dbReference type="Gene3D" id="2.30.30.30">
    <property type="match status" value="1"/>
</dbReference>
<keyword evidence="2 4" id="KW-0805">Transcription regulation</keyword>
<comment type="caution">
    <text evidence="8">The sequence shown here is derived from an EMBL/GenBank/DDBJ whole genome shotgun (WGS) entry which is preliminary data.</text>
</comment>
<accession>A0A7C2UJQ3</accession>
<dbReference type="Gene3D" id="3.30.70.940">
    <property type="entry name" value="NusG, N-terminal domain"/>
    <property type="match status" value="1"/>
</dbReference>
<dbReference type="InterPro" id="IPR005824">
    <property type="entry name" value="KOW"/>
</dbReference>
<evidence type="ECO:0000313" key="8">
    <source>
        <dbReference type="EMBL" id="HEU97406.1"/>
    </source>
</evidence>
<keyword evidence="8" id="KW-0251">Elongation factor</keyword>
<evidence type="ECO:0000256" key="2">
    <source>
        <dbReference type="ARBA" id="ARBA00023015"/>
    </source>
</evidence>
<name>A0A7C2UJQ3_9CREN</name>
<protein>
    <recommendedName>
        <fullName evidence="4 5">Transcription elongation factor Spt5</fullName>
    </recommendedName>
</protein>
<comment type="subunit">
    <text evidence="4">Heterodimer composed of Spt4 and Spt5. Interacts with RNA polymerase (RNAP).</text>
</comment>
<feature type="domain" description="KOW" evidence="7">
    <location>
        <begin position="101"/>
        <end position="128"/>
    </location>
</feature>
<evidence type="ECO:0000259" key="7">
    <source>
        <dbReference type="SMART" id="SM00739"/>
    </source>
</evidence>
<comment type="similarity">
    <text evidence="1">Belongs to the SPT5 family.</text>
</comment>
<dbReference type="CDD" id="cd06091">
    <property type="entry name" value="KOW_NusG"/>
    <property type="match status" value="1"/>
</dbReference>
<dbReference type="Proteomes" id="UP000885664">
    <property type="component" value="Unassembled WGS sequence"/>
</dbReference>
<dbReference type="SMART" id="SM00739">
    <property type="entry name" value="KOW"/>
    <property type="match status" value="1"/>
</dbReference>
<dbReference type="EMBL" id="DSFE01000026">
    <property type="protein sequence ID" value="HEU97406.1"/>
    <property type="molecule type" value="Genomic_DNA"/>
</dbReference>
<dbReference type="AlphaFoldDB" id="A0A7C2UJQ3"/>
<proteinExistence type="inferred from homology"/>
<dbReference type="InterPro" id="IPR014722">
    <property type="entry name" value="Rib_uL2_dom2"/>
</dbReference>
<comment type="similarity">
    <text evidence="4">Belongs to the archaeal Spt5 family.</text>
</comment>
<evidence type="ECO:0000256" key="3">
    <source>
        <dbReference type="ARBA" id="ARBA00023163"/>
    </source>
</evidence>